<comment type="caution">
    <text evidence="4">The sequence shown here is derived from an EMBL/GenBank/DDBJ whole genome shotgun (WGS) entry which is preliminary data.</text>
</comment>
<sequence>MSDSEDSVSINSEDGCSIASLACSDPAKGQSGAFTQATLLDSGRATRRDPFRAIVLLLGTSGHGKSTTINRLIGHNLLKIGRSELQGSTTKDIERVNIFVPGHHSSPSLTLSFDDTPGTDDTTNEDRATNSSLLRIYSNRYFPTKDGRRVYPNIILLIAAWASINEDAHNAPHQFTSALGKSMNQLHDSGLVDHERPNVIVVVTKSLSDWSQFDDLKTEREKDARWVTEADGRRRIITAIQRRLFPRLRPWKVVFIENQDNSFTDDGIDRGVRRHKFPVLPNRETSHQNLFDAMRDLIIEPSNGMLDITGLHALRVVSGAKRLKTKSLPPPEILVHKSDAQSDILPPSNAPSHPNRTSELVESYLGVTFNAITGDFGRTRVLKLKPQSIKTFGADSQLEDFRRLSSSTGAKVDKSTHIGGEVDVHAVAGAGFHYAGGSNSLSLHSDDDEVYDSRIVTKKVYIGDLTPRLTPEFLDIIKELPRWSIRSPEPHRNFFSMYGTHVILRMAIGGHVRVVVHDHHDIGHAGQQREGGVHMSVPGLQAAGVTATATGTYHRDSGSERARAREHFTIHRSGGARMAAQLSDVLGKHFANVDRGVNSCPWPVSAVRTKWMKALQDDPEFLKDDKTTEYKPLWGLSDLNAQQKEDLHAAFNYLYFQSTAKSIEGPLQPPPYSGPKEVEMSRAKNKKSISRTIKDFFSKAFKRSGESK</sequence>
<dbReference type="Pfam" id="PF01823">
    <property type="entry name" value="MACPF"/>
    <property type="match status" value="1"/>
</dbReference>
<evidence type="ECO:0000313" key="4">
    <source>
        <dbReference type="EMBL" id="KAJ7729762.1"/>
    </source>
</evidence>
<evidence type="ECO:0000313" key="5">
    <source>
        <dbReference type="Proteomes" id="UP001215598"/>
    </source>
</evidence>
<organism evidence="4 5">
    <name type="scientific">Mycena metata</name>
    <dbReference type="NCBI Taxonomy" id="1033252"/>
    <lineage>
        <taxon>Eukaryota</taxon>
        <taxon>Fungi</taxon>
        <taxon>Dikarya</taxon>
        <taxon>Basidiomycota</taxon>
        <taxon>Agaricomycotina</taxon>
        <taxon>Agaricomycetes</taxon>
        <taxon>Agaricomycetidae</taxon>
        <taxon>Agaricales</taxon>
        <taxon>Marasmiineae</taxon>
        <taxon>Mycenaceae</taxon>
        <taxon>Mycena</taxon>
    </lineage>
</organism>
<feature type="domain" description="MACPF" evidence="2">
    <location>
        <begin position="466"/>
        <end position="517"/>
    </location>
</feature>
<evidence type="ECO:0000259" key="2">
    <source>
        <dbReference type="Pfam" id="PF01823"/>
    </source>
</evidence>
<reference evidence="4" key="1">
    <citation type="submission" date="2023-03" db="EMBL/GenBank/DDBJ databases">
        <title>Massive genome expansion in bonnet fungi (Mycena s.s.) driven by repeated elements and novel gene families across ecological guilds.</title>
        <authorList>
            <consortium name="Lawrence Berkeley National Laboratory"/>
            <person name="Harder C.B."/>
            <person name="Miyauchi S."/>
            <person name="Viragh M."/>
            <person name="Kuo A."/>
            <person name="Thoen E."/>
            <person name="Andreopoulos B."/>
            <person name="Lu D."/>
            <person name="Skrede I."/>
            <person name="Drula E."/>
            <person name="Henrissat B."/>
            <person name="Morin E."/>
            <person name="Kohler A."/>
            <person name="Barry K."/>
            <person name="LaButti K."/>
            <person name="Morin E."/>
            <person name="Salamov A."/>
            <person name="Lipzen A."/>
            <person name="Mereny Z."/>
            <person name="Hegedus B."/>
            <person name="Baldrian P."/>
            <person name="Stursova M."/>
            <person name="Weitz H."/>
            <person name="Taylor A."/>
            <person name="Grigoriev I.V."/>
            <person name="Nagy L.G."/>
            <person name="Martin F."/>
            <person name="Kauserud H."/>
        </authorList>
    </citation>
    <scope>NUCLEOTIDE SEQUENCE</scope>
    <source>
        <strain evidence="4">CBHHK182m</strain>
    </source>
</reference>
<dbReference type="Pfam" id="PF01926">
    <property type="entry name" value="MMR_HSR1"/>
    <property type="match status" value="1"/>
</dbReference>
<evidence type="ECO:0000259" key="3">
    <source>
        <dbReference type="Pfam" id="PF01926"/>
    </source>
</evidence>
<dbReference type="SUPFAM" id="SSF52540">
    <property type="entry name" value="P-loop containing nucleoside triphosphate hydrolases"/>
    <property type="match status" value="1"/>
</dbReference>
<proteinExistence type="predicted"/>
<evidence type="ECO:0008006" key="6">
    <source>
        <dbReference type="Google" id="ProtNLM"/>
    </source>
</evidence>
<dbReference type="InterPro" id="IPR006073">
    <property type="entry name" value="GTP-bd"/>
</dbReference>
<protein>
    <recommendedName>
        <fullName evidence="6">MACPF domain-containing protein</fullName>
    </recommendedName>
</protein>
<dbReference type="Proteomes" id="UP001215598">
    <property type="component" value="Unassembled WGS sequence"/>
</dbReference>
<name>A0AAD7MRR3_9AGAR</name>
<dbReference type="Gene3D" id="3.40.50.300">
    <property type="entry name" value="P-loop containing nucleotide triphosphate hydrolases"/>
    <property type="match status" value="1"/>
</dbReference>
<dbReference type="EMBL" id="JARKIB010000163">
    <property type="protein sequence ID" value="KAJ7729762.1"/>
    <property type="molecule type" value="Genomic_DNA"/>
</dbReference>
<keyword evidence="5" id="KW-1185">Reference proteome</keyword>
<dbReference type="AlphaFoldDB" id="A0AAD7MRR3"/>
<feature type="region of interest" description="Disordered" evidence="1">
    <location>
        <begin position="664"/>
        <end position="686"/>
    </location>
</feature>
<gene>
    <name evidence="4" type="ORF">B0H16DRAFT_1775621</name>
</gene>
<dbReference type="InterPro" id="IPR020864">
    <property type="entry name" value="MACPF"/>
</dbReference>
<dbReference type="InterPro" id="IPR027417">
    <property type="entry name" value="P-loop_NTPase"/>
</dbReference>
<evidence type="ECO:0000256" key="1">
    <source>
        <dbReference type="SAM" id="MobiDB-lite"/>
    </source>
</evidence>
<dbReference type="GO" id="GO:0005525">
    <property type="term" value="F:GTP binding"/>
    <property type="evidence" value="ECO:0007669"/>
    <property type="project" value="InterPro"/>
</dbReference>
<feature type="domain" description="G" evidence="3">
    <location>
        <begin position="55"/>
        <end position="126"/>
    </location>
</feature>
<accession>A0AAD7MRR3</accession>